<dbReference type="InterPro" id="IPR025676">
    <property type="entry name" value="Clr5_dom"/>
</dbReference>
<dbReference type="Pfam" id="PF14420">
    <property type="entry name" value="Clr5"/>
    <property type="match status" value="1"/>
</dbReference>
<dbReference type="Proteomes" id="UP001203852">
    <property type="component" value="Unassembled WGS sequence"/>
</dbReference>
<feature type="domain" description="Clr5" evidence="2">
    <location>
        <begin position="11"/>
        <end position="63"/>
    </location>
</feature>
<accession>A0AAN6ID74</accession>
<dbReference type="PANTHER" id="PTHR38788">
    <property type="entry name" value="CLR5 DOMAIN-CONTAINING PROTEIN"/>
    <property type="match status" value="1"/>
</dbReference>
<comment type="caution">
    <text evidence="3">The sequence shown here is derived from an EMBL/GenBank/DDBJ whole genome shotgun (WGS) entry which is preliminary data.</text>
</comment>
<protein>
    <recommendedName>
        <fullName evidence="2">Clr5 domain-containing protein</fullName>
    </recommendedName>
</protein>
<evidence type="ECO:0000313" key="3">
    <source>
        <dbReference type="EMBL" id="KAI1613582.1"/>
    </source>
</evidence>
<reference evidence="3" key="1">
    <citation type="journal article" date="2022" name="bioRxiv">
        <title>Deciphering the potential niche of two novel black yeast fungi from a biological soil crust based on their genomes, phenotypes, and melanin regulation.</title>
        <authorList>
            <consortium name="DOE Joint Genome Institute"/>
            <person name="Carr E.C."/>
            <person name="Barton Q."/>
            <person name="Grambo S."/>
            <person name="Sullivan M."/>
            <person name="Renfro C.M."/>
            <person name="Kuo A."/>
            <person name="Pangilinan J."/>
            <person name="Lipzen A."/>
            <person name="Keymanesh K."/>
            <person name="Savage E."/>
            <person name="Barry K."/>
            <person name="Grigoriev I.V."/>
            <person name="Riekhof W.R."/>
            <person name="Harris S.S."/>
        </authorList>
    </citation>
    <scope>NUCLEOTIDE SEQUENCE</scope>
    <source>
        <strain evidence="3">JF 03-4F</strain>
    </source>
</reference>
<proteinExistence type="predicted"/>
<dbReference type="PANTHER" id="PTHR38788:SF3">
    <property type="entry name" value="CLR5 DOMAIN-CONTAINING PROTEIN"/>
    <property type="match status" value="1"/>
</dbReference>
<gene>
    <name evidence="3" type="ORF">EDD36DRAFT_201215</name>
</gene>
<evidence type="ECO:0000259" key="2">
    <source>
        <dbReference type="Pfam" id="PF14420"/>
    </source>
</evidence>
<feature type="region of interest" description="Disordered" evidence="1">
    <location>
        <begin position="129"/>
        <end position="159"/>
    </location>
</feature>
<evidence type="ECO:0000313" key="4">
    <source>
        <dbReference type="Proteomes" id="UP001203852"/>
    </source>
</evidence>
<dbReference type="InterPro" id="IPR011990">
    <property type="entry name" value="TPR-like_helical_dom_sf"/>
</dbReference>
<name>A0AAN6ID74_9EURO</name>
<evidence type="ECO:0000256" key="1">
    <source>
        <dbReference type="SAM" id="MobiDB-lite"/>
    </source>
</evidence>
<organism evidence="3 4">
    <name type="scientific">Exophiala viscosa</name>
    <dbReference type="NCBI Taxonomy" id="2486360"/>
    <lineage>
        <taxon>Eukaryota</taxon>
        <taxon>Fungi</taxon>
        <taxon>Dikarya</taxon>
        <taxon>Ascomycota</taxon>
        <taxon>Pezizomycotina</taxon>
        <taxon>Eurotiomycetes</taxon>
        <taxon>Chaetothyriomycetidae</taxon>
        <taxon>Chaetothyriales</taxon>
        <taxon>Herpotrichiellaceae</taxon>
        <taxon>Exophiala</taxon>
    </lineage>
</organism>
<keyword evidence="4" id="KW-1185">Reference proteome</keyword>
<dbReference type="Gene3D" id="1.25.40.10">
    <property type="entry name" value="Tetratricopeptide repeat domain"/>
    <property type="match status" value="1"/>
</dbReference>
<dbReference type="AlphaFoldDB" id="A0AAN6ID74"/>
<dbReference type="EMBL" id="MU404353">
    <property type="protein sequence ID" value="KAI1613582.1"/>
    <property type="molecule type" value="Genomic_DNA"/>
</dbReference>
<sequence>MPPSRNHPHTRQEWEAIRPVFMRLYKEEDKKLSDVVKILATEHDFLAKEVHYKRRICTWGLDKKKKHSEMAFASRVIADRKTLGKATRLSIRGDAVSNDDVRKYWRRKSSEPDAMSLVAATPPGVVYWTPSPSPAARDPSTSHAEPVMTSEDDDDDNPQSCQRLRGYVFRPHVSPFMTLDHLETPQLVLHQARIYIHSSMEACHDLEHEDDNALNEVGGLISRWLAKVAYGVTPNTTALDEVAIDDMLPKIASKMNPFFLTTVVAQMAVYCVWGERQGYPSVKQASRKLLWKLVQHTSTAYSSSSPLAILFRTIAQHFNEIGPWTKAILEVAEDLFVTLFGNRTSLTWSLYWSLARIYYCDFNDRMTLHYAQRAEEAAAASRYNHSQKTLRAKEVLIRAHIDLCALDQAEAEIHATLAIHLRHAHYAHDQRSTMLFWLGEIRRMQGRTGEARWLTDQVLSARLEQFGPGDALVMDIVNFYYKCYYSAYAAESSGPVQSGCQEPLSWRCEQVNLLYNS</sequence>